<evidence type="ECO:0000313" key="3">
    <source>
        <dbReference type="Proteomes" id="UP001279553"/>
    </source>
</evidence>
<dbReference type="EMBL" id="JAWXYB010000018">
    <property type="protein sequence ID" value="MDX5932419.1"/>
    <property type="molecule type" value="Genomic_DNA"/>
</dbReference>
<gene>
    <name evidence="2" type="ORF">SIL87_16810</name>
</gene>
<comment type="caution">
    <text evidence="2">The sequence shown here is derived from an EMBL/GenBank/DDBJ whole genome shotgun (WGS) entry which is preliminary data.</text>
</comment>
<dbReference type="SUPFAM" id="SSF159594">
    <property type="entry name" value="XCC0632-like"/>
    <property type="match status" value="1"/>
</dbReference>
<dbReference type="Gene3D" id="3.40.50.10610">
    <property type="entry name" value="ABC-type transport auxiliary lipoprotein component"/>
    <property type="match status" value="1"/>
</dbReference>
<organism evidence="2 3">
    <name type="scientific">Acidiphilium acidophilum</name>
    <name type="common">Thiobacillus acidophilus</name>
    <dbReference type="NCBI Taxonomy" id="76588"/>
    <lineage>
        <taxon>Bacteria</taxon>
        <taxon>Pseudomonadati</taxon>
        <taxon>Pseudomonadota</taxon>
        <taxon>Alphaproteobacteria</taxon>
        <taxon>Acetobacterales</taxon>
        <taxon>Acidocellaceae</taxon>
        <taxon>Acidiphilium</taxon>
    </lineage>
</organism>
<feature type="domain" description="ABC-type transport auxiliary lipoprotein component" evidence="1">
    <location>
        <begin position="39"/>
        <end position="191"/>
    </location>
</feature>
<keyword evidence="2" id="KW-0449">Lipoprotein</keyword>
<accession>A0AAW9DV67</accession>
<name>A0AAW9DV67_ACIAO</name>
<protein>
    <submittedName>
        <fullName evidence="2">ABC-type transport auxiliary lipoprotein family protein</fullName>
    </submittedName>
</protein>
<sequence length="205" mass="20781">MTLKRRHVLLATPLALAGCGGILAKQPYVARSDWPLAPPPPGSGGVAGGRGVVLVRGISAGPTLSERGLITQLADGSVHVGYYNRWATSPAQATTAALIAWLQASGRFAAVVGDGSALTPDVIVEGTLDTLLADPTTHVARAALTLVVAKPVGISERPLAQRRLTATAPLAGPTAPDLVAAQRAALAAVLGQAVGMVVRAESRRG</sequence>
<keyword evidence="3" id="KW-1185">Reference proteome</keyword>
<proteinExistence type="predicted"/>
<dbReference type="PROSITE" id="PS51257">
    <property type="entry name" value="PROKAR_LIPOPROTEIN"/>
    <property type="match status" value="1"/>
</dbReference>
<evidence type="ECO:0000259" key="1">
    <source>
        <dbReference type="Pfam" id="PF03886"/>
    </source>
</evidence>
<dbReference type="AlphaFoldDB" id="A0AAW9DV67"/>
<evidence type="ECO:0000313" key="2">
    <source>
        <dbReference type="EMBL" id="MDX5932419.1"/>
    </source>
</evidence>
<dbReference type="InterPro" id="IPR005586">
    <property type="entry name" value="ABC_trans_aux"/>
</dbReference>
<dbReference type="Proteomes" id="UP001279553">
    <property type="component" value="Unassembled WGS sequence"/>
</dbReference>
<dbReference type="RefSeq" id="WP_319615268.1">
    <property type="nucleotide sequence ID" value="NZ_JAWXYB010000018.1"/>
</dbReference>
<dbReference type="Pfam" id="PF03886">
    <property type="entry name" value="ABC_trans_aux"/>
    <property type="match status" value="1"/>
</dbReference>
<reference evidence="2 3" key="1">
    <citation type="submission" date="2023-11" db="EMBL/GenBank/DDBJ databases">
        <title>MicrobeMod: A computational toolkit for identifying prokaryotic methylation and restriction-modification with nanopore sequencing.</title>
        <authorList>
            <person name="Crits-Christoph A."/>
            <person name="Kang S.C."/>
            <person name="Lee H."/>
            <person name="Ostrov N."/>
        </authorList>
    </citation>
    <scope>NUCLEOTIDE SEQUENCE [LARGE SCALE GENOMIC DNA]</scope>
    <source>
        <strain evidence="2 3">DSMZ 700</strain>
    </source>
</reference>